<keyword evidence="4" id="KW-0564">Palmitate</keyword>
<dbReference type="InterPro" id="IPR006059">
    <property type="entry name" value="SBP"/>
</dbReference>
<dbReference type="AlphaFoldDB" id="W4QPJ7"/>
<dbReference type="OrthoDB" id="9787283at2"/>
<gene>
    <name evidence="7" type="ORF">JCM9157_1010</name>
</gene>
<keyword evidence="3" id="KW-0472">Membrane</keyword>
<proteinExistence type="predicted"/>
<dbReference type="SUPFAM" id="SSF53850">
    <property type="entry name" value="Periplasmic binding protein-like II"/>
    <property type="match status" value="1"/>
</dbReference>
<dbReference type="Pfam" id="PF01547">
    <property type="entry name" value="SBP_bac_1"/>
    <property type="match status" value="1"/>
</dbReference>
<keyword evidence="5 7" id="KW-0449">Lipoprotein</keyword>
<evidence type="ECO:0000256" key="3">
    <source>
        <dbReference type="ARBA" id="ARBA00023136"/>
    </source>
</evidence>
<dbReference type="EMBL" id="BAUV01000005">
    <property type="protein sequence ID" value="GAE33981.1"/>
    <property type="molecule type" value="Genomic_DNA"/>
</dbReference>
<keyword evidence="1" id="KW-1003">Cell membrane</keyword>
<sequence length="511" mass="56346">MGKVKKYSFMLLIALMTVLVVVACSNNEESSAPSEADGSTDGETAVDSNQPLDIKLVLNFDGVEAPSSGNDVETKIEELTNSNLEITHMVSANFCERLPVLIASGDLPDVIPSCGAPTQPYLISAMQDGVFWEVGQYLEQFPTLASMPDIVYDNVKVNDELYGLPRYRPLSRFVTMYRKDWLDNLGIAEPTNHEELLEAYRAVTNNDPNGSGTKDTRGLTSVSLPGDFGPDFGIGFGAPNEWEVDENGSFTRNHETPEFLEALKFTKQLVEEGLVNSDLVAPDRTTREADFENGISGFWAASTNNVVSIASRLQANHPEAEVGLYNALVGETGEKRLPSMFGSNGILMFPKATVKTEEDLLAILGFFEELASNQEAIDLLAWGFEGVHHELVDGKPSYIDYDQYMTDVGFGYRFPLVTAPIDDTMTQGDLSELEQLVRQIEVENNDLVVVDPSINLVSEVRNNLGADLDQLINDAKFRFVTGAIDEDGWNAAVQQWRDRGGDDVREDLERL</sequence>
<organism evidence="7 8">
    <name type="scientific">Halalkalibacter akibai (strain ATCC 43226 / DSM 21942 / CIP 109018 / JCM 9157 / 1139)</name>
    <name type="common">Bacillus akibai</name>
    <dbReference type="NCBI Taxonomy" id="1236973"/>
    <lineage>
        <taxon>Bacteria</taxon>
        <taxon>Bacillati</taxon>
        <taxon>Bacillota</taxon>
        <taxon>Bacilli</taxon>
        <taxon>Bacillales</taxon>
        <taxon>Bacillaceae</taxon>
        <taxon>Halalkalibacter</taxon>
    </lineage>
</organism>
<keyword evidence="2 6" id="KW-0732">Signal</keyword>
<dbReference type="RefSeq" id="WP_035662708.1">
    <property type="nucleotide sequence ID" value="NZ_BAUV01000005.1"/>
</dbReference>
<dbReference type="Proteomes" id="UP000018896">
    <property type="component" value="Unassembled WGS sequence"/>
</dbReference>
<protein>
    <submittedName>
        <fullName evidence="7">Lipoprotein</fullName>
    </submittedName>
</protein>
<evidence type="ECO:0000313" key="8">
    <source>
        <dbReference type="Proteomes" id="UP000018896"/>
    </source>
</evidence>
<evidence type="ECO:0000256" key="2">
    <source>
        <dbReference type="ARBA" id="ARBA00022729"/>
    </source>
</evidence>
<dbReference type="PANTHER" id="PTHR43649">
    <property type="entry name" value="ARABINOSE-BINDING PROTEIN-RELATED"/>
    <property type="match status" value="1"/>
</dbReference>
<reference evidence="7 8" key="1">
    <citation type="journal article" date="2014" name="Genome Announc.">
        <title>Draft Genome Sequences of Three Alkaliphilic Bacillus Strains, Bacillus wakoensis JCM 9140T, Bacillus akibai JCM 9157T, and Bacillus hemicellulosilyticus JCM 9152T.</title>
        <authorList>
            <person name="Yuki M."/>
            <person name="Oshima K."/>
            <person name="Suda W."/>
            <person name="Oshida Y."/>
            <person name="Kitamura K."/>
            <person name="Iida T."/>
            <person name="Hattori M."/>
            <person name="Ohkuma M."/>
        </authorList>
    </citation>
    <scope>NUCLEOTIDE SEQUENCE [LARGE SCALE GENOMIC DNA]</scope>
    <source>
        <strain evidence="7 8">JCM 9157</strain>
    </source>
</reference>
<evidence type="ECO:0000256" key="5">
    <source>
        <dbReference type="ARBA" id="ARBA00023288"/>
    </source>
</evidence>
<dbReference type="PROSITE" id="PS51257">
    <property type="entry name" value="PROKAR_LIPOPROTEIN"/>
    <property type="match status" value="1"/>
</dbReference>
<dbReference type="PANTHER" id="PTHR43649:SF33">
    <property type="entry name" value="POLYGALACTURONAN_RHAMNOGALACTURONAN-BINDING PROTEIN YTCQ"/>
    <property type="match status" value="1"/>
</dbReference>
<evidence type="ECO:0000256" key="4">
    <source>
        <dbReference type="ARBA" id="ARBA00023139"/>
    </source>
</evidence>
<comment type="caution">
    <text evidence="7">The sequence shown here is derived from an EMBL/GenBank/DDBJ whole genome shotgun (WGS) entry which is preliminary data.</text>
</comment>
<dbReference type="Gene3D" id="3.40.190.10">
    <property type="entry name" value="Periplasmic binding protein-like II"/>
    <property type="match status" value="3"/>
</dbReference>
<evidence type="ECO:0000256" key="1">
    <source>
        <dbReference type="ARBA" id="ARBA00022475"/>
    </source>
</evidence>
<evidence type="ECO:0000313" key="7">
    <source>
        <dbReference type="EMBL" id="GAE33981.1"/>
    </source>
</evidence>
<name>W4QPJ7_HALA3</name>
<feature type="signal peptide" evidence="6">
    <location>
        <begin position="1"/>
        <end position="23"/>
    </location>
</feature>
<dbReference type="InterPro" id="IPR050490">
    <property type="entry name" value="Bact_solute-bd_prot1"/>
</dbReference>
<keyword evidence="8" id="KW-1185">Reference proteome</keyword>
<feature type="chain" id="PRO_5039199617" evidence="6">
    <location>
        <begin position="24"/>
        <end position="511"/>
    </location>
</feature>
<dbReference type="eggNOG" id="COG1653">
    <property type="taxonomic scope" value="Bacteria"/>
</dbReference>
<evidence type="ECO:0000256" key="6">
    <source>
        <dbReference type="SAM" id="SignalP"/>
    </source>
</evidence>
<accession>W4QPJ7</accession>
<dbReference type="STRING" id="1236973.JCM9157_1010"/>